<feature type="signal peptide" evidence="1">
    <location>
        <begin position="1"/>
        <end position="18"/>
    </location>
</feature>
<organism evidence="2 3">
    <name type="scientific">Photobacterium sanguinicancri</name>
    <dbReference type="NCBI Taxonomy" id="875932"/>
    <lineage>
        <taxon>Bacteria</taxon>
        <taxon>Pseudomonadati</taxon>
        <taxon>Pseudomonadota</taxon>
        <taxon>Gammaproteobacteria</taxon>
        <taxon>Vibrionales</taxon>
        <taxon>Vibrionaceae</taxon>
        <taxon>Photobacterium</taxon>
    </lineage>
</organism>
<evidence type="ECO:0000313" key="2">
    <source>
        <dbReference type="EMBL" id="OZS42467.1"/>
    </source>
</evidence>
<keyword evidence="3" id="KW-1185">Reference proteome</keyword>
<evidence type="ECO:0008006" key="4">
    <source>
        <dbReference type="Google" id="ProtNLM"/>
    </source>
</evidence>
<evidence type="ECO:0000256" key="1">
    <source>
        <dbReference type="SAM" id="SignalP"/>
    </source>
</evidence>
<accession>A0ABX4FUL6</accession>
<comment type="caution">
    <text evidence="2">The sequence shown here is derived from an EMBL/GenBank/DDBJ whole genome shotgun (WGS) entry which is preliminary data.</text>
</comment>
<sequence length="175" mass="19001">YFICFTFLTLIFPATSFANNFNYNYGEVLVPVAPGGLGIGGSMLIHQNAHIVAEAKSAFKGDWLLTAGVGFNAPISTVADLRGYLKIHSQKSNKSDNKLGRMFTELSIDASSWINPVSEVGVDIGAYLISDDETKLKLQTYYRFHPTPTVSLAATVELSGLDNGQLILSARYPFG</sequence>
<feature type="chain" id="PRO_5045736599" description="Outer membrane protein beta-barrel domain-containing protein" evidence="1">
    <location>
        <begin position="19"/>
        <end position="175"/>
    </location>
</feature>
<dbReference type="RefSeq" id="WP_094958135.1">
    <property type="nucleotide sequence ID" value="NZ_NOIF01000150.1"/>
</dbReference>
<dbReference type="EMBL" id="NOIF01000150">
    <property type="protein sequence ID" value="OZS42467.1"/>
    <property type="molecule type" value="Genomic_DNA"/>
</dbReference>
<feature type="non-terminal residue" evidence="2">
    <location>
        <position position="1"/>
    </location>
</feature>
<protein>
    <recommendedName>
        <fullName evidence="4">Outer membrane protein beta-barrel domain-containing protein</fullName>
    </recommendedName>
</protein>
<keyword evidence="1" id="KW-0732">Signal</keyword>
<evidence type="ECO:0000313" key="3">
    <source>
        <dbReference type="Proteomes" id="UP000215999"/>
    </source>
</evidence>
<reference evidence="2 3" key="1">
    <citation type="journal article" date="2016" name="Antonie Van Leeuwenhoek">
        <title>Photobacterium sanguinicancri sp. nov. isolated from marine animals.</title>
        <authorList>
            <person name="Gomez-Gil B."/>
            <person name="Roque A."/>
            <person name="Rotllant G."/>
            <person name="Romalde J.L."/>
            <person name="Doce A."/>
            <person name="Eggermont M."/>
            <person name="Defoirdt T."/>
        </authorList>
    </citation>
    <scope>NUCLEOTIDE SEQUENCE [LARGE SCALE GENOMIC DNA]</scope>
    <source>
        <strain evidence="2 3">CAIM 1827</strain>
    </source>
</reference>
<gene>
    <name evidence="2" type="ORF">ASV53_18205</name>
</gene>
<proteinExistence type="predicted"/>
<dbReference type="Proteomes" id="UP000215999">
    <property type="component" value="Unassembled WGS sequence"/>
</dbReference>
<name>A0ABX4FUL6_9GAMM</name>